<name>A0A0F9FAU2_9ZZZZ</name>
<dbReference type="AlphaFoldDB" id="A0A0F9FAU2"/>
<accession>A0A0F9FAU2</accession>
<dbReference type="Gene3D" id="3.40.50.620">
    <property type="entry name" value="HUPs"/>
    <property type="match status" value="1"/>
</dbReference>
<dbReference type="InterPro" id="IPR014729">
    <property type="entry name" value="Rossmann-like_a/b/a_fold"/>
</dbReference>
<proteinExistence type="predicted"/>
<gene>
    <name evidence="1" type="ORF">LCGC14_1974230</name>
</gene>
<organism evidence="1">
    <name type="scientific">marine sediment metagenome</name>
    <dbReference type="NCBI Taxonomy" id="412755"/>
    <lineage>
        <taxon>unclassified sequences</taxon>
        <taxon>metagenomes</taxon>
        <taxon>ecological metagenomes</taxon>
    </lineage>
</organism>
<comment type="caution">
    <text evidence="1">The sequence shown here is derived from an EMBL/GenBank/DDBJ whole genome shotgun (WGS) entry which is preliminary data.</text>
</comment>
<evidence type="ECO:0000313" key="1">
    <source>
        <dbReference type="EMBL" id="KKL83494.1"/>
    </source>
</evidence>
<protein>
    <submittedName>
        <fullName evidence="1">Uncharacterized protein</fullName>
    </submittedName>
</protein>
<dbReference type="EMBL" id="LAZR01021967">
    <property type="protein sequence ID" value="KKL83494.1"/>
    <property type="molecule type" value="Genomic_DNA"/>
</dbReference>
<sequence length="69" mass="8141">MKRQEVIDKLKAGEEIIYSTGYQPTAHFTLGETVRLKTLFNLQKEGLVETRESEKSYGLFYITWKREIK</sequence>
<reference evidence="1" key="1">
    <citation type="journal article" date="2015" name="Nature">
        <title>Complex archaea that bridge the gap between prokaryotes and eukaryotes.</title>
        <authorList>
            <person name="Spang A."/>
            <person name="Saw J.H."/>
            <person name="Jorgensen S.L."/>
            <person name="Zaremba-Niedzwiedzka K."/>
            <person name="Martijn J."/>
            <person name="Lind A.E."/>
            <person name="van Eijk R."/>
            <person name="Schleper C."/>
            <person name="Guy L."/>
            <person name="Ettema T.J."/>
        </authorList>
    </citation>
    <scope>NUCLEOTIDE SEQUENCE</scope>
</reference>